<dbReference type="PRINTS" id="PR00481">
    <property type="entry name" value="LAMNOPPTDASE"/>
</dbReference>
<feature type="domain" description="Cytosol aminopeptidase" evidence="15">
    <location>
        <begin position="97"/>
        <end position="355"/>
    </location>
</feature>
<dbReference type="SUPFAM" id="SSF53187">
    <property type="entry name" value="Zn-dependent exopeptidases"/>
    <property type="match status" value="1"/>
</dbReference>
<evidence type="ECO:0000256" key="4">
    <source>
        <dbReference type="ARBA" id="ARBA00022670"/>
    </source>
</evidence>
<keyword evidence="5" id="KW-0378">Hydrolase</keyword>
<evidence type="ECO:0000256" key="8">
    <source>
        <dbReference type="ARBA" id="ARBA00029605"/>
    </source>
</evidence>
<proteinExistence type="inferred from homology"/>
<dbReference type="EMBL" id="JBFDAA010000007">
    <property type="protein sequence ID" value="KAL1131054.1"/>
    <property type="molecule type" value="Genomic_DNA"/>
</dbReference>
<feature type="non-terminal residue" evidence="17">
    <location>
        <position position="1"/>
    </location>
</feature>
<keyword evidence="3" id="KW-0031">Aminopeptidase</keyword>
<keyword evidence="4" id="KW-0645">Protease</keyword>
<dbReference type="AlphaFoldDB" id="A0ABD0Z6Q5"/>
<evidence type="ECO:0000256" key="12">
    <source>
        <dbReference type="ARBA" id="ARBA00045966"/>
    </source>
</evidence>
<evidence type="ECO:0000256" key="3">
    <source>
        <dbReference type="ARBA" id="ARBA00022438"/>
    </source>
</evidence>
<dbReference type="InterPro" id="IPR008283">
    <property type="entry name" value="Peptidase_M17_N"/>
</dbReference>
<evidence type="ECO:0000256" key="9">
    <source>
        <dbReference type="ARBA" id="ARBA00030930"/>
    </source>
</evidence>
<comment type="caution">
    <text evidence="17">The sequence shown here is derived from an EMBL/GenBank/DDBJ whole genome shotgun (WGS) entry which is preliminary data.</text>
</comment>
<dbReference type="Pfam" id="PF00883">
    <property type="entry name" value="Peptidase_M17"/>
    <property type="match status" value="1"/>
</dbReference>
<evidence type="ECO:0000313" key="17">
    <source>
        <dbReference type="EMBL" id="KAL1131054.1"/>
    </source>
</evidence>
<dbReference type="PANTHER" id="PTHR11963:SF25">
    <property type="entry name" value="CYTOSOL AMINOPEPTIDASE"/>
    <property type="match status" value="1"/>
</dbReference>
<evidence type="ECO:0000256" key="1">
    <source>
        <dbReference type="ARBA" id="ARBA00009528"/>
    </source>
</evidence>
<evidence type="ECO:0000256" key="5">
    <source>
        <dbReference type="ARBA" id="ARBA00022801"/>
    </source>
</evidence>
<reference evidence="17 18" key="1">
    <citation type="submission" date="2024-07" db="EMBL/GenBank/DDBJ databases">
        <title>Chromosome-level genome assembly of the water stick insect Ranatra chinensis (Heteroptera: Nepidae).</title>
        <authorList>
            <person name="Liu X."/>
        </authorList>
    </citation>
    <scope>NUCLEOTIDE SEQUENCE [LARGE SCALE GENOMIC DNA]</scope>
    <source>
        <strain evidence="17">Cailab_2021Rc</strain>
        <tissue evidence="17">Muscle</tissue>
    </source>
</reference>
<comment type="catalytic activity">
    <reaction evidence="14">
        <text>L-cysteinylglycine + H2O = L-cysteine + glycine</text>
        <dbReference type="Rhea" id="RHEA:28783"/>
        <dbReference type="ChEBI" id="CHEBI:15377"/>
        <dbReference type="ChEBI" id="CHEBI:35235"/>
        <dbReference type="ChEBI" id="CHEBI:57305"/>
        <dbReference type="ChEBI" id="CHEBI:61694"/>
    </reaction>
    <physiologicalReaction direction="left-to-right" evidence="14">
        <dbReference type="Rhea" id="RHEA:28784"/>
    </physiologicalReaction>
</comment>
<dbReference type="InterPro" id="IPR011356">
    <property type="entry name" value="Leucine_aapep/pepB"/>
</dbReference>
<evidence type="ECO:0000256" key="11">
    <source>
        <dbReference type="ARBA" id="ARBA00031564"/>
    </source>
</evidence>
<evidence type="ECO:0000256" key="7">
    <source>
        <dbReference type="ARBA" id="ARBA00023625"/>
    </source>
</evidence>
<evidence type="ECO:0000259" key="16">
    <source>
        <dbReference type="Pfam" id="PF02789"/>
    </source>
</evidence>
<comment type="function">
    <text evidence="12">Cytosolic metallopeptidase that catalyzes the removal of unsubstituted N-terminal hydrophobic amino acids from various peptides. The presence of Zn(2+) ions is essential for the peptidase activity, and the association with other cofactors can modulate the substrate spectificity of the enzyme. For instance, in the presence of Mn(2+), it displays a specific Cys-Gly hydrolyzing activity of Cys-Gly-S-conjugates. Involved in the metabolism of glutathione and in the degradation of glutathione S-conjugates, which may play a role in the control of the cell redox status.</text>
</comment>
<keyword evidence="18" id="KW-1185">Reference proteome</keyword>
<evidence type="ECO:0000256" key="2">
    <source>
        <dbReference type="ARBA" id="ARBA00014190"/>
    </source>
</evidence>
<dbReference type="GO" id="GO:0004177">
    <property type="term" value="F:aminopeptidase activity"/>
    <property type="evidence" value="ECO:0007669"/>
    <property type="project" value="UniProtKB-KW"/>
</dbReference>
<dbReference type="EC" id="3.4.13.23" evidence="7"/>
<dbReference type="InterPro" id="IPR043472">
    <property type="entry name" value="Macro_dom-like"/>
</dbReference>
<comment type="similarity">
    <text evidence="1">Belongs to the peptidase M17 family.</text>
</comment>
<dbReference type="Proteomes" id="UP001558652">
    <property type="component" value="Unassembled WGS sequence"/>
</dbReference>
<evidence type="ECO:0000256" key="10">
    <source>
        <dbReference type="ARBA" id="ARBA00030997"/>
    </source>
</evidence>
<evidence type="ECO:0000259" key="15">
    <source>
        <dbReference type="Pfam" id="PF00883"/>
    </source>
</evidence>
<evidence type="ECO:0000256" key="14">
    <source>
        <dbReference type="ARBA" id="ARBA00049107"/>
    </source>
</evidence>
<comment type="catalytic activity">
    <reaction evidence="6">
        <text>an S-substituted L-cysteinylglycine + H2O = an S-substituted L-cysteine + glycine</text>
        <dbReference type="Rhea" id="RHEA:60444"/>
        <dbReference type="ChEBI" id="CHEBI:15377"/>
        <dbReference type="ChEBI" id="CHEBI:57305"/>
        <dbReference type="ChEBI" id="CHEBI:58717"/>
        <dbReference type="ChEBI" id="CHEBI:143103"/>
        <dbReference type="EC" id="3.4.13.23"/>
    </reaction>
    <physiologicalReaction direction="left-to-right" evidence="6">
        <dbReference type="Rhea" id="RHEA:60445"/>
    </physiologicalReaction>
</comment>
<comment type="catalytic activity">
    <reaction evidence="13">
        <text>S-benzyl-L-cysteinylglycine + H2O = S-benzyl-L-cysteine + glycine</text>
        <dbReference type="Rhea" id="RHEA:62568"/>
        <dbReference type="ChEBI" id="CHEBI:15377"/>
        <dbReference type="ChEBI" id="CHEBI:57305"/>
        <dbReference type="ChEBI" id="CHEBI:145802"/>
        <dbReference type="ChEBI" id="CHEBI:145803"/>
    </reaction>
    <physiologicalReaction direction="left-to-right" evidence="13">
        <dbReference type="Rhea" id="RHEA:62569"/>
    </physiologicalReaction>
</comment>
<protein>
    <recommendedName>
        <fullName evidence="2">Cytosol aminopeptidase</fullName>
        <ecNumber evidence="7">3.4.13.23</ecNumber>
    </recommendedName>
    <alternativeName>
        <fullName evidence="10">Cysteinylglycine-S-conjugate dipeptidase</fullName>
    </alternativeName>
    <alternativeName>
        <fullName evidence="11">Leucine aminopeptidase 3</fullName>
    </alternativeName>
    <alternativeName>
        <fullName evidence="9">Proline aminopeptidase</fullName>
    </alternativeName>
    <alternativeName>
        <fullName evidence="8">Prolyl aminopeptidase</fullName>
    </alternativeName>
</protein>
<dbReference type="PANTHER" id="PTHR11963">
    <property type="entry name" value="LEUCINE AMINOPEPTIDASE-RELATED"/>
    <property type="match status" value="1"/>
</dbReference>
<gene>
    <name evidence="17" type="ORF">AAG570_012291</name>
</gene>
<dbReference type="SUPFAM" id="SSF52949">
    <property type="entry name" value="Macro domain-like"/>
    <property type="match status" value="1"/>
</dbReference>
<dbReference type="Pfam" id="PF02789">
    <property type="entry name" value="Peptidase_M17_N"/>
    <property type="match status" value="1"/>
</dbReference>
<evidence type="ECO:0000256" key="6">
    <source>
        <dbReference type="ARBA" id="ARBA00023511"/>
    </source>
</evidence>
<feature type="domain" description="Peptidase M17 leucyl aminopeptidase N-terminal" evidence="16">
    <location>
        <begin position="4"/>
        <end position="86"/>
    </location>
</feature>
<dbReference type="Gene3D" id="3.40.630.10">
    <property type="entry name" value="Zn peptidases"/>
    <property type="match status" value="1"/>
</dbReference>
<accession>A0ABD0Z6Q5</accession>
<evidence type="ECO:0000256" key="13">
    <source>
        <dbReference type="ARBA" id="ARBA00047881"/>
    </source>
</evidence>
<sequence>VRIFYDLDKQFSAIAVVGIGDECLSYNETEQIDEWKEAIRLASATGCRALQDLYIRTIFVESFGHAESSAEGCGMGVWMYQELKNQEKQKNVPRLELYDVRSKEWAKLMGFNAYLAAAKGSCEPPVFLEAVYYGCEPDVAPIVLVGKGVTFDSGGLCRKDYQEMQHMRGDMAGAACVVATCRAVAALQLPINLRCLIPLLESLPGPCAMKPGDIVRAKNGKSTLIETTDFDGRLGLADAFCYASNYNPKVVVSVATMRPEMRQTLGIAATGVFSNNDVLYEQMRVASIHTGDRSVDVGNCCRILAAPCAAAAFLREFLPPCDWLHMDTYSVNMTEGDTVSYLRRGMTGRPTRTLIEFLAQFACKSNAAESGQQAPAS</sequence>
<organism evidence="17 18">
    <name type="scientific">Ranatra chinensis</name>
    <dbReference type="NCBI Taxonomy" id="642074"/>
    <lineage>
        <taxon>Eukaryota</taxon>
        <taxon>Metazoa</taxon>
        <taxon>Ecdysozoa</taxon>
        <taxon>Arthropoda</taxon>
        <taxon>Hexapoda</taxon>
        <taxon>Insecta</taxon>
        <taxon>Pterygota</taxon>
        <taxon>Neoptera</taxon>
        <taxon>Paraneoptera</taxon>
        <taxon>Hemiptera</taxon>
        <taxon>Heteroptera</taxon>
        <taxon>Panheteroptera</taxon>
        <taxon>Nepomorpha</taxon>
        <taxon>Nepidae</taxon>
        <taxon>Ranatrinae</taxon>
        <taxon>Ranatra</taxon>
    </lineage>
</organism>
<name>A0ABD0Z6Q5_9HEMI</name>
<dbReference type="GO" id="GO:0006508">
    <property type="term" value="P:proteolysis"/>
    <property type="evidence" value="ECO:0007669"/>
    <property type="project" value="UniProtKB-KW"/>
</dbReference>
<evidence type="ECO:0000313" key="18">
    <source>
        <dbReference type="Proteomes" id="UP001558652"/>
    </source>
</evidence>
<dbReference type="InterPro" id="IPR000819">
    <property type="entry name" value="Peptidase_M17_C"/>
</dbReference>